<feature type="transmembrane region" description="Helical" evidence="8">
    <location>
        <begin position="258"/>
        <end position="277"/>
    </location>
</feature>
<organism evidence="9 10">
    <name type="scientific">Deinococcus lacus</name>
    <dbReference type="NCBI Taxonomy" id="392561"/>
    <lineage>
        <taxon>Bacteria</taxon>
        <taxon>Thermotogati</taxon>
        <taxon>Deinococcota</taxon>
        <taxon>Deinococci</taxon>
        <taxon>Deinococcales</taxon>
        <taxon>Deinococcaceae</taxon>
        <taxon>Deinococcus</taxon>
    </lineage>
</organism>
<dbReference type="CDD" id="cd12822">
    <property type="entry name" value="TmCorA-like"/>
    <property type="match status" value="1"/>
</dbReference>
<evidence type="ECO:0000313" key="10">
    <source>
        <dbReference type="Proteomes" id="UP001596297"/>
    </source>
</evidence>
<evidence type="ECO:0000256" key="6">
    <source>
        <dbReference type="ARBA" id="ARBA00022989"/>
    </source>
</evidence>
<evidence type="ECO:0000256" key="5">
    <source>
        <dbReference type="ARBA" id="ARBA00022692"/>
    </source>
</evidence>
<dbReference type="Gene3D" id="1.20.58.340">
    <property type="entry name" value="Magnesium transport protein CorA, transmembrane region"/>
    <property type="match status" value="2"/>
</dbReference>
<comment type="similarity">
    <text evidence="2">Belongs to the CorA metal ion transporter (MIT) (TC 1.A.35) family.</text>
</comment>
<protein>
    <submittedName>
        <fullName evidence="9">Magnesium transporter CorA family protein</fullName>
    </submittedName>
</protein>
<dbReference type="InterPro" id="IPR045863">
    <property type="entry name" value="CorA_TM1_TM2"/>
</dbReference>
<dbReference type="Proteomes" id="UP001596297">
    <property type="component" value="Unassembled WGS sequence"/>
</dbReference>
<evidence type="ECO:0000256" key="2">
    <source>
        <dbReference type="ARBA" id="ARBA00009765"/>
    </source>
</evidence>
<reference evidence="10" key="1">
    <citation type="journal article" date="2019" name="Int. J. Syst. Evol. Microbiol.">
        <title>The Global Catalogue of Microorganisms (GCM) 10K type strain sequencing project: providing services to taxonomists for standard genome sequencing and annotation.</title>
        <authorList>
            <consortium name="The Broad Institute Genomics Platform"/>
            <consortium name="The Broad Institute Genome Sequencing Center for Infectious Disease"/>
            <person name="Wu L."/>
            <person name="Ma J."/>
        </authorList>
    </citation>
    <scope>NUCLEOTIDE SEQUENCE [LARGE SCALE GENOMIC DNA]</scope>
    <source>
        <strain evidence="10">CGMCC 1.15772</strain>
    </source>
</reference>
<dbReference type="InterPro" id="IPR002523">
    <property type="entry name" value="MgTranspt_CorA/ZnTranspt_ZntB"/>
</dbReference>
<name>A0ABW1YC89_9DEIO</name>
<dbReference type="RefSeq" id="WP_380082938.1">
    <property type="nucleotide sequence ID" value="NZ_JBHSWD010000001.1"/>
</dbReference>
<feature type="transmembrane region" description="Helical" evidence="8">
    <location>
        <begin position="289"/>
        <end position="309"/>
    </location>
</feature>
<gene>
    <name evidence="9" type="ORF">ACFP81_07820</name>
</gene>
<keyword evidence="7 8" id="KW-0472">Membrane</keyword>
<dbReference type="PANTHER" id="PTHR46494">
    <property type="entry name" value="CORA FAMILY METAL ION TRANSPORTER (EUROFUNG)"/>
    <property type="match status" value="1"/>
</dbReference>
<comment type="subcellular location">
    <subcellularLocation>
        <location evidence="1">Cell membrane</location>
        <topology evidence="1">Multi-pass membrane protein</topology>
    </subcellularLocation>
</comment>
<accession>A0ABW1YC89</accession>
<comment type="caution">
    <text evidence="9">The sequence shown here is derived from an EMBL/GenBank/DDBJ whole genome shotgun (WGS) entry which is preliminary data.</text>
</comment>
<dbReference type="InterPro" id="IPR045861">
    <property type="entry name" value="CorA_cytoplasmic_dom"/>
</dbReference>
<dbReference type="SUPFAM" id="SSF144083">
    <property type="entry name" value="Magnesium transport protein CorA, transmembrane region"/>
    <property type="match status" value="1"/>
</dbReference>
<keyword evidence="5 8" id="KW-0812">Transmembrane</keyword>
<dbReference type="PANTHER" id="PTHR46494:SF1">
    <property type="entry name" value="CORA FAMILY METAL ION TRANSPORTER (EUROFUNG)"/>
    <property type="match status" value="1"/>
</dbReference>
<keyword evidence="4" id="KW-1003">Cell membrane</keyword>
<evidence type="ECO:0000256" key="4">
    <source>
        <dbReference type="ARBA" id="ARBA00022475"/>
    </source>
</evidence>
<evidence type="ECO:0000313" key="9">
    <source>
        <dbReference type="EMBL" id="MFC6591922.1"/>
    </source>
</evidence>
<evidence type="ECO:0000256" key="3">
    <source>
        <dbReference type="ARBA" id="ARBA00022448"/>
    </source>
</evidence>
<proteinExistence type="inferred from homology"/>
<dbReference type="Pfam" id="PF01544">
    <property type="entry name" value="CorA"/>
    <property type="match status" value="1"/>
</dbReference>
<sequence>MIRATTLQGEEVVWPPAGTAAATAQQGLWVHTTQPSTQEIAELETVFAMNEMALEDALEPGHASRYEKYPESDFITFRMLARPEELGEETMRVSVFLYPEAVLSLSRQDLPYLDRVREMVGRETVDTSAEVAFELLDHAADTFAQFATALEARIDEMEQKMFEPRRQNRKSGVVQRVFDLKQTLSHARLLCLEAQDAVTALARHASASEEDLLRFRDVQTTMRRIAGRLDTGRDNLTNLLSIHSSVESQRMNEVMRTLAAVSTIFLPLTFLAGVWGMNFEQMPELREPWGYAMAWGSFVLVAGVLAWIFKRRGWW</sequence>
<keyword evidence="3" id="KW-0813">Transport</keyword>
<evidence type="ECO:0000256" key="8">
    <source>
        <dbReference type="SAM" id="Phobius"/>
    </source>
</evidence>
<evidence type="ECO:0000256" key="7">
    <source>
        <dbReference type="ARBA" id="ARBA00023136"/>
    </source>
</evidence>
<keyword evidence="10" id="KW-1185">Reference proteome</keyword>
<dbReference type="SUPFAM" id="SSF143865">
    <property type="entry name" value="CorA soluble domain-like"/>
    <property type="match status" value="1"/>
</dbReference>
<evidence type="ECO:0000256" key="1">
    <source>
        <dbReference type="ARBA" id="ARBA00004651"/>
    </source>
</evidence>
<dbReference type="Gene3D" id="3.30.460.20">
    <property type="entry name" value="CorA soluble domain-like"/>
    <property type="match status" value="1"/>
</dbReference>
<dbReference type="EMBL" id="JBHSWD010000001">
    <property type="protein sequence ID" value="MFC6591922.1"/>
    <property type="molecule type" value="Genomic_DNA"/>
</dbReference>
<keyword evidence="6 8" id="KW-1133">Transmembrane helix</keyword>